<dbReference type="Proteomes" id="UP000321046">
    <property type="component" value="Unassembled WGS sequence"/>
</dbReference>
<evidence type="ECO:0000313" key="1">
    <source>
        <dbReference type="EMBL" id="TXD40783.1"/>
    </source>
</evidence>
<comment type="caution">
    <text evidence="1">The sequence shown here is derived from an EMBL/GenBank/DDBJ whole genome shotgun (WGS) entry which is preliminary data.</text>
</comment>
<gene>
    <name evidence="1" type="ORF">FRC96_04915</name>
</gene>
<sequence length="567" mass="64914">MMARESKEAAGASALDGTRLDAGKLARVVAKLLEAESLDDAALLGVLEELAARQPAFALLTGLWGPALYRRHRALYRGFILRRFRSAGYDPGRGAWRVAPWSGPYQEELERWLQLAESLEDAEVFRRLYRWRLTEGQPAGPRDVGRWREDLCAQVEQVRGGSAARRRVLERYDQPFELRELQALTLYRCDPEAARDYIAMKLSRVPVYRRRIWEGLRSAARRRGDWPFARELYRLQVPPGQWRRDVEAIIEHVHDPAELISWLEEHHPRGSFEEKGVVVLTLLRARGGEVLPYVRRHLGEAFEAPGGGALLREVLREVAARRWWGLWARVLKTWAPQRFYEREVMGLLHADDLPDRERRRRLWLLGRVGDEAEVTRLGDVSAVALYARYPQLVRGVFARRVMPSAVQGYPRLMDRALEAGDEQLIDQMASALIMEVPRFGVAEVAEVTATLTQYYRALLSEPRRFGERVVPMLVGLSSERPWRAGMLLKSNPLARHLLVEALPAYLLDEAWLGALLRAPAWFVRRAGCEALCLGNEELAARRARQCARQAMPSLGARHRAERRWAAR</sequence>
<dbReference type="AlphaFoldDB" id="A0A5C6XQF0"/>
<dbReference type="RefSeq" id="WP_230469893.1">
    <property type="nucleotide sequence ID" value="NZ_VOSL01000023.1"/>
</dbReference>
<feature type="non-terminal residue" evidence="1">
    <location>
        <position position="567"/>
    </location>
</feature>
<protein>
    <submittedName>
        <fullName evidence="1">Uncharacterized protein</fullName>
    </submittedName>
</protein>
<evidence type="ECO:0000313" key="2">
    <source>
        <dbReference type="Proteomes" id="UP000321046"/>
    </source>
</evidence>
<organism evidence="1 2">
    <name type="scientific">Lujinxingia vulgaris</name>
    <dbReference type="NCBI Taxonomy" id="2600176"/>
    <lineage>
        <taxon>Bacteria</taxon>
        <taxon>Deltaproteobacteria</taxon>
        <taxon>Bradymonadales</taxon>
        <taxon>Lujinxingiaceae</taxon>
        <taxon>Lujinxingia</taxon>
    </lineage>
</organism>
<reference evidence="1 2" key="1">
    <citation type="submission" date="2019-08" db="EMBL/GenBank/DDBJ databases">
        <title>Bradymonadales sp. TMQ2.</title>
        <authorList>
            <person name="Liang Q."/>
        </authorList>
    </citation>
    <scope>NUCLEOTIDE SEQUENCE [LARGE SCALE GENOMIC DNA]</scope>
    <source>
        <strain evidence="1 2">TMQ2</strain>
    </source>
</reference>
<dbReference type="EMBL" id="VOSL01000023">
    <property type="protein sequence ID" value="TXD40783.1"/>
    <property type="molecule type" value="Genomic_DNA"/>
</dbReference>
<name>A0A5C6XQF0_9DELT</name>
<accession>A0A5C6XQF0</accession>
<proteinExistence type="predicted"/>